<evidence type="ECO:0000313" key="3">
    <source>
        <dbReference type="EMBL" id="TCJ05474.1"/>
    </source>
</evidence>
<protein>
    <submittedName>
        <fullName evidence="3">Peptidase</fullName>
    </submittedName>
</protein>
<accession>A0A4R1B5Q3</accession>
<reference evidence="3 4" key="1">
    <citation type="submission" date="2019-03" db="EMBL/GenBank/DDBJ databases">
        <authorList>
            <person name="Jensen L."/>
            <person name="Storgaard J."/>
            <person name="Sulaj E."/>
            <person name="Schramm A."/>
            <person name="Marshall I.P.G."/>
        </authorList>
    </citation>
    <scope>NUCLEOTIDE SEQUENCE [LARGE SCALE GENOMIC DNA]</scope>
    <source>
        <strain evidence="3 4">2017H2G3</strain>
    </source>
</reference>
<sequence length="157" mass="18260">MKKIIITSIFIILIVLVSGTIIYQKALKPVKTAEEKAVQIAKEETDLTKAEDFYLYNGQETYYVVKGKNAKGTNIYVWIPEKKGRIIVRKQSDGVSEKEAVSKLLEEKNPEEIISVRLGMEKNRPLWEIYYRSEGDLINYYYVDFQTGDWLKKIENL</sequence>
<dbReference type="SUPFAM" id="SSF54403">
    <property type="entry name" value="Cystatin/monellin"/>
    <property type="match status" value="2"/>
</dbReference>
<feature type="domain" description="PepSY" evidence="1">
    <location>
        <begin position="95"/>
        <end position="151"/>
    </location>
</feature>
<dbReference type="InterPro" id="IPR041401">
    <property type="entry name" value="TseB-like_dom"/>
</dbReference>
<proteinExistence type="predicted"/>
<comment type="caution">
    <text evidence="3">The sequence shown here is derived from an EMBL/GenBank/DDBJ whole genome shotgun (WGS) entry which is preliminary data.</text>
</comment>
<dbReference type="InterPro" id="IPR025711">
    <property type="entry name" value="PepSY"/>
</dbReference>
<dbReference type="OrthoDB" id="2381181at2"/>
<name>A0A4R1B5Q3_9BACI</name>
<evidence type="ECO:0000313" key="4">
    <source>
        <dbReference type="Proteomes" id="UP000293846"/>
    </source>
</evidence>
<evidence type="ECO:0000259" key="2">
    <source>
        <dbReference type="Pfam" id="PF17881"/>
    </source>
</evidence>
<dbReference type="STRING" id="1742358.GCA_001439605_05080"/>
<dbReference type="InterPro" id="IPR046350">
    <property type="entry name" value="Cystatin_sf"/>
</dbReference>
<dbReference type="EMBL" id="SJTH01000004">
    <property type="protein sequence ID" value="TCJ05474.1"/>
    <property type="molecule type" value="Genomic_DNA"/>
</dbReference>
<gene>
    <name evidence="3" type="ORF">E0Y62_04815</name>
</gene>
<dbReference type="AlphaFoldDB" id="A0A4R1B5Q3"/>
<dbReference type="RefSeq" id="WP_057764444.1">
    <property type="nucleotide sequence ID" value="NZ_CP183326.1"/>
</dbReference>
<feature type="domain" description="Cell wall elongation regulator TseB-like" evidence="2">
    <location>
        <begin position="36"/>
        <end position="80"/>
    </location>
</feature>
<organism evidence="3 4">
    <name type="scientific">Cytobacillus praedii</name>
    <dbReference type="NCBI Taxonomy" id="1742358"/>
    <lineage>
        <taxon>Bacteria</taxon>
        <taxon>Bacillati</taxon>
        <taxon>Bacillota</taxon>
        <taxon>Bacilli</taxon>
        <taxon>Bacillales</taxon>
        <taxon>Bacillaceae</taxon>
        <taxon>Cytobacillus</taxon>
    </lineage>
</organism>
<dbReference type="Gene3D" id="3.10.450.40">
    <property type="match status" value="2"/>
</dbReference>
<evidence type="ECO:0000259" key="1">
    <source>
        <dbReference type="Pfam" id="PF03413"/>
    </source>
</evidence>
<dbReference type="Proteomes" id="UP000293846">
    <property type="component" value="Unassembled WGS sequence"/>
</dbReference>
<dbReference type="Pfam" id="PF17881">
    <property type="entry name" value="TseB"/>
    <property type="match status" value="1"/>
</dbReference>
<keyword evidence="4" id="KW-1185">Reference proteome</keyword>
<dbReference type="Pfam" id="PF03413">
    <property type="entry name" value="PepSY"/>
    <property type="match status" value="1"/>
</dbReference>